<accession>A0A9W9I2F1</accession>
<sequence length="120" mass="13975">MKGLKGLIKSKPESTGNNQTEYPPGSEGWKLAQKERSDQYFNHTTSKKWDTIYKWGQSIIEVNIQLAETVRREQSVKEEIRRLMMSFEPEDKKQVQTLNDNLADLNRKYGYLSTEHPLGI</sequence>
<dbReference type="AlphaFoldDB" id="A0A9W9I2F1"/>
<comment type="caution">
    <text evidence="2">The sequence shown here is derived from an EMBL/GenBank/DDBJ whole genome shotgun (WGS) entry which is preliminary data.</text>
</comment>
<feature type="region of interest" description="Disordered" evidence="1">
    <location>
        <begin position="1"/>
        <end position="28"/>
    </location>
</feature>
<reference evidence="2" key="2">
    <citation type="journal article" date="2023" name="IMA Fungus">
        <title>Comparative genomic study of the Penicillium genus elucidates a diverse pangenome and 15 lateral gene transfer events.</title>
        <authorList>
            <person name="Petersen C."/>
            <person name="Sorensen T."/>
            <person name="Nielsen M.R."/>
            <person name="Sondergaard T.E."/>
            <person name="Sorensen J.L."/>
            <person name="Fitzpatrick D.A."/>
            <person name="Frisvad J.C."/>
            <person name="Nielsen K.L."/>
        </authorList>
    </citation>
    <scope>NUCLEOTIDE SEQUENCE</scope>
    <source>
        <strain evidence="2">IBT 26290</strain>
    </source>
</reference>
<protein>
    <submittedName>
        <fullName evidence="2">Uncharacterized protein</fullName>
    </submittedName>
</protein>
<gene>
    <name evidence="2" type="ORF">N7482_007814</name>
</gene>
<dbReference type="RefSeq" id="XP_056542367.1">
    <property type="nucleotide sequence ID" value="XM_056689938.1"/>
</dbReference>
<dbReference type="Proteomes" id="UP001149163">
    <property type="component" value="Unassembled WGS sequence"/>
</dbReference>
<organism evidence="2 3">
    <name type="scientific">Penicillium canariense</name>
    <dbReference type="NCBI Taxonomy" id="189055"/>
    <lineage>
        <taxon>Eukaryota</taxon>
        <taxon>Fungi</taxon>
        <taxon>Dikarya</taxon>
        <taxon>Ascomycota</taxon>
        <taxon>Pezizomycotina</taxon>
        <taxon>Eurotiomycetes</taxon>
        <taxon>Eurotiomycetidae</taxon>
        <taxon>Eurotiales</taxon>
        <taxon>Aspergillaceae</taxon>
        <taxon>Penicillium</taxon>
    </lineage>
</organism>
<evidence type="ECO:0000313" key="2">
    <source>
        <dbReference type="EMBL" id="KAJ5160810.1"/>
    </source>
</evidence>
<keyword evidence="3" id="KW-1185">Reference proteome</keyword>
<proteinExistence type="predicted"/>
<dbReference type="EMBL" id="JAPQKN010000004">
    <property type="protein sequence ID" value="KAJ5160810.1"/>
    <property type="molecule type" value="Genomic_DNA"/>
</dbReference>
<reference evidence="2" key="1">
    <citation type="submission" date="2022-11" db="EMBL/GenBank/DDBJ databases">
        <authorList>
            <person name="Petersen C."/>
        </authorList>
    </citation>
    <scope>NUCLEOTIDE SEQUENCE</scope>
    <source>
        <strain evidence="2">IBT 26290</strain>
    </source>
</reference>
<evidence type="ECO:0000313" key="3">
    <source>
        <dbReference type="Proteomes" id="UP001149163"/>
    </source>
</evidence>
<dbReference type="GeneID" id="81429114"/>
<name>A0A9W9I2F1_9EURO</name>
<evidence type="ECO:0000256" key="1">
    <source>
        <dbReference type="SAM" id="MobiDB-lite"/>
    </source>
</evidence>